<dbReference type="GeneID" id="37040074"/>
<dbReference type="EMBL" id="KZ819634">
    <property type="protein sequence ID" value="PWN93211.1"/>
    <property type="molecule type" value="Genomic_DNA"/>
</dbReference>
<name>A0A316YVD1_9BASI</name>
<sequence length="84" mass="9658">MCTSKPFSFPFAFRSFHDHVRVHLHLLPLSCALLASQSRTCAARRMADTTLETFSELYEKMNLESRCRAHRLPARGHVKKVKGK</sequence>
<evidence type="ECO:0000313" key="2">
    <source>
        <dbReference type="Proteomes" id="UP000245768"/>
    </source>
</evidence>
<reference evidence="1 2" key="1">
    <citation type="journal article" date="2018" name="Mol. Biol. Evol.">
        <title>Broad Genomic Sampling Reveals a Smut Pathogenic Ancestry of the Fungal Clade Ustilaginomycotina.</title>
        <authorList>
            <person name="Kijpornyongpan T."/>
            <person name="Mondo S.J."/>
            <person name="Barry K."/>
            <person name="Sandor L."/>
            <person name="Lee J."/>
            <person name="Lipzen A."/>
            <person name="Pangilinan J."/>
            <person name="LaButti K."/>
            <person name="Hainaut M."/>
            <person name="Henrissat B."/>
            <person name="Grigoriev I.V."/>
            <person name="Spatafora J.W."/>
            <person name="Aime M.C."/>
        </authorList>
    </citation>
    <scope>NUCLEOTIDE SEQUENCE [LARGE SCALE GENOMIC DNA]</scope>
    <source>
        <strain evidence="1 2">MCA 4198</strain>
    </source>
</reference>
<dbReference type="Proteomes" id="UP000245768">
    <property type="component" value="Unassembled WGS sequence"/>
</dbReference>
<accession>A0A316YVD1</accession>
<dbReference type="AlphaFoldDB" id="A0A316YVD1"/>
<gene>
    <name evidence="1" type="ORF">FA10DRAFT_16229</name>
</gene>
<protein>
    <submittedName>
        <fullName evidence="1">Uncharacterized protein</fullName>
    </submittedName>
</protein>
<keyword evidence="2" id="KW-1185">Reference proteome</keyword>
<dbReference type="InParanoid" id="A0A316YVD1"/>
<dbReference type="RefSeq" id="XP_025380409.1">
    <property type="nucleotide sequence ID" value="XM_025518158.1"/>
</dbReference>
<proteinExistence type="predicted"/>
<evidence type="ECO:0000313" key="1">
    <source>
        <dbReference type="EMBL" id="PWN93211.1"/>
    </source>
</evidence>
<organism evidence="1 2">
    <name type="scientific">Acaromyces ingoldii</name>
    <dbReference type="NCBI Taxonomy" id="215250"/>
    <lineage>
        <taxon>Eukaryota</taxon>
        <taxon>Fungi</taxon>
        <taxon>Dikarya</taxon>
        <taxon>Basidiomycota</taxon>
        <taxon>Ustilaginomycotina</taxon>
        <taxon>Exobasidiomycetes</taxon>
        <taxon>Exobasidiales</taxon>
        <taxon>Cryptobasidiaceae</taxon>
        <taxon>Acaromyces</taxon>
    </lineage>
</organism>